<accession>A0A645JM62</accession>
<gene>
    <name evidence="1" type="ORF">SDC9_212512</name>
</gene>
<dbReference type="AlphaFoldDB" id="A0A645JM62"/>
<comment type="caution">
    <text evidence="1">The sequence shown here is derived from an EMBL/GenBank/DDBJ whole genome shotgun (WGS) entry which is preliminary data.</text>
</comment>
<organism evidence="1">
    <name type="scientific">bioreactor metagenome</name>
    <dbReference type="NCBI Taxonomy" id="1076179"/>
    <lineage>
        <taxon>unclassified sequences</taxon>
        <taxon>metagenomes</taxon>
        <taxon>ecological metagenomes</taxon>
    </lineage>
</organism>
<reference evidence="1" key="1">
    <citation type="submission" date="2019-08" db="EMBL/GenBank/DDBJ databases">
        <authorList>
            <person name="Kucharzyk K."/>
            <person name="Murdoch R.W."/>
            <person name="Higgins S."/>
            <person name="Loffler F."/>
        </authorList>
    </citation>
    <scope>NUCLEOTIDE SEQUENCE</scope>
</reference>
<protein>
    <submittedName>
        <fullName evidence="1">Uncharacterized protein</fullName>
    </submittedName>
</protein>
<evidence type="ECO:0000313" key="1">
    <source>
        <dbReference type="EMBL" id="MPN64735.1"/>
    </source>
</evidence>
<sequence length="92" mass="10954">MMGRYKETKQIIEDNINTKNMKTKLIQEIILNSIEGKVEEAFKACDHACQIIEKDKDFENQEFIYKIGLKIATDNNLLEEKYKYLELLYNMK</sequence>
<proteinExistence type="predicted"/>
<dbReference type="EMBL" id="VSSQ01146038">
    <property type="protein sequence ID" value="MPN64735.1"/>
    <property type="molecule type" value="Genomic_DNA"/>
</dbReference>
<name>A0A645JM62_9ZZZZ</name>